<gene>
    <name evidence="1" type="ORF">SADUNF_Sadunf11G0050200</name>
</gene>
<sequence>MPISAMKQIGISLDEISKSRMVVQGFNQKGQHVIRKIHIKIDIEEMSSSALCHIIKAKTSYDLLLGRTWLHENGVVTSIWHQFFKYRCDGEVKCVMASKEPFSIEESYYADVRLYFEEDEEFKLEVRSDSKDKMQTKKDEALIKFAQQLMSNPQNQLSKKDIQIMNEEIVLPLLTMVRLSSFNSHTFKFMKDKASREAAKQQEGWFDPRVSKTFSECWIWDRISSFNHWIRNDIKYGSLSTKAILANSQEKLISILVCKKWVVPLLVLDNGECNNVSIIKKKRKIGDNGKPFYNSLMDNLCIKSGEALWAYRTAYQTPTQAILYSLVYGTGVVLPLECQILSLRIAQEALNDKENTKLHLEELEALDEKRLKAQQCLECYQARMSKAFNKKSFPASVFLSGRHGSCYLKANSHCSTHK</sequence>
<dbReference type="EMBL" id="JADGMS010000011">
    <property type="protein sequence ID" value="KAF9672514.1"/>
    <property type="molecule type" value="Genomic_DNA"/>
</dbReference>
<dbReference type="AlphaFoldDB" id="A0A835MQA4"/>
<keyword evidence="2" id="KW-1185">Reference proteome</keyword>
<dbReference type="PANTHER" id="PTHR48475:SF1">
    <property type="entry name" value="RNASE H TYPE-1 DOMAIN-CONTAINING PROTEIN"/>
    <property type="match status" value="1"/>
</dbReference>
<name>A0A835MQA4_9ROSI</name>
<proteinExistence type="predicted"/>
<evidence type="ECO:0000313" key="2">
    <source>
        <dbReference type="Proteomes" id="UP000657918"/>
    </source>
</evidence>
<evidence type="ECO:0000313" key="1">
    <source>
        <dbReference type="EMBL" id="KAF9672514.1"/>
    </source>
</evidence>
<accession>A0A835MQA4</accession>
<protein>
    <submittedName>
        <fullName evidence="1">Uncharacterized protein</fullName>
    </submittedName>
</protein>
<comment type="caution">
    <text evidence="1">The sequence shown here is derived from an EMBL/GenBank/DDBJ whole genome shotgun (WGS) entry which is preliminary data.</text>
</comment>
<dbReference type="Proteomes" id="UP000657918">
    <property type="component" value="Chromosome 11"/>
</dbReference>
<reference evidence="1 2" key="1">
    <citation type="submission" date="2020-10" db="EMBL/GenBank/DDBJ databases">
        <title>Plant Genome Project.</title>
        <authorList>
            <person name="Zhang R.-G."/>
        </authorList>
    </citation>
    <scope>NUCLEOTIDE SEQUENCE [LARGE SCALE GENOMIC DNA]</scope>
    <source>
        <strain evidence="1">FAFU-HL-1</strain>
        <tissue evidence="1">Leaf</tissue>
    </source>
</reference>
<organism evidence="1 2">
    <name type="scientific">Salix dunnii</name>
    <dbReference type="NCBI Taxonomy" id="1413687"/>
    <lineage>
        <taxon>Eukaryota</taxon>
        <taxon>Viridiplantae</taxon>
        <taxon>Streptophyta</taxon>
        <taxon>Embryophyta</taxon>
        <taxon>Tracheophyta</taxon>
        <taxon>Spermatophyta</taxon>
        <taxon>Magnoliopsida</taxon>
        <taxon>eudicotyledons</taxon>
        <taxon>Gunneridae</taxon>
        <taxon>Pentapetalae</taxon>
        <taxon>rosids</taxon>
        <taxon>fabids</taxon>
        <taxon>Malpighiales</taxon>
        <taxon>Salicaceae</taxon>
        <taxon>Saliceae</taxon>
        <taxon>Salix</taxon>
    </lineage>
</organism>
<dbReference type="PANTHER" id="PTHR48475">
    <property type="entry name" value="RIBONUCLEASE H"/>
    <property type="match status" value="1"/>
</dbReference>
<dbReference type="OrthoDB" id="5596291at2759"/>